<dbReference type="AlphaFoldDB" id="A0A9P7Z3C1"/>
<proteinExistence type="predicted"/>
<dbReference type="Proteomes" id="UP000887226">
    <property type="component" value="Unassembled WGS sequence"/>
</dbReference>
<keyword evidence="2" id="KW-1185">Reference proteome</keyword>
<organism evidence="1 2">
    <name type="scientific">Calycina marina</name>
    <dbReference type="NCBI Taxonomy" id="1763456"/>
    <lineage>
        <taxon>Eukaryota</taxon>
        <taxon>Fungi</taxon>
        <taxon>Dikarya</taxon>
        <taxon>Ascomycota</taxon>
        <taxon>Pezizomycotina</taxon>
        <taxon>Leotiomycetes</taxon>
        <taxon>Helotiales</taxon>
        <taxon>Pezizellaceae</taxon>
        <taxon>Calycina</taxon>
    </lineage>
</organism>
<evidence type="ECO:0000313" key="2">
    <source>
        <dbReference type="Proteomes" id="UP000887226"/>
    </source>
</evidence>
<protein>
    <submittedName>
        <fullName evidence="1">Uncharacterized protein</fullName>
    </submittedName>
</protein>
<evidence type="ECO:0000313" key="1">
    <source>
        <dbReference type="EMBL" id="KAG9244838.1"/>
    </source>
</evidence>
<sequence length="212" mass="23803">MLQLEVADEDAKNWDFAFASAELPSRFQVMRTVSSVIGALLFGTNPYCGHVCSRSFSLLPLTCSHTISVGGHIIDAKALHTIAHCRAGNSTFLSSITGACTVTAQTTLTSRCVRRFGRHSLRETWPSCRYEAYEEVMAKITEPPTRSVDIEDRSGVLNGTVLTTQETFDVTWTTLYYFFPETVLKYTSRTCAAFSFLPCLWYLINLLWNAQW</sequence>
<dbReference type="OrthoDB" id="167398at2759"/>
<dbReference type="EMBL" id="MU253880">
    <property type="protein sequence ID" value="KAG9244838.1"/>
    <property type="molecule type" value="Genomic_DNA"/>
</dbReference>
<gene>
    <name evidence="1" type="ORF">BJ878DRAFT_49190</name>
</gene>
<comment type="caution">
    <text evidence="1">The sequence shown here is derived from an EMBL/GenBank/DDBJ whole genome shotgun (WGS) entry which is preliminary data.</text>
</comment>
<name>A0A9P7Z3C1_9HELO</name>
<accession>A0A9P7Z3C1</accession>
<reference evidence="1" key="1">
    <citation type="journal article" date="2021" name="IMA Fungus">
        <title>Genomic characterization of three marine fungi, including Emericellopsis atlantica sp. nov. with signatures of a generalist lifestyle and marine biomass degradation.</title>
        <authorList>
            <person name="Hagestad O.C."/>
            <person name="Hou L."/>
            <person name="Andersen J.H."/>
            <person name="Hansen E.H."/>
            <person name="Altermark B."/>
            <person name="Li C."/>
            <person name="Kuhnert E."/>
            <person name="Cox R.J."/>
            <person name="Crous P.W."/>
            <person name="Spatafora J.W."/>
            <person name="Lail K."/>
            <person name="Amirebrahimi M."/>
            <person name="Lipzen A."/>
            <person name="Pangilinan J."/>
            <person name="Andreopoulos W."/>
            <person name="Hayes R.D."/>
            <person name="Ng V."/>
            <person name="Grigoriev I.V."/>
            <person name="Jackson S.A."/>
            <person name="Sutton T.D.S."/>
            <person name="Dobson A.D.W."/>
            <person name="Rama T."/>
        </authorList>
    </citation>
    <scope>NUCLEOTIDE SEQUENCE</scope>
    <source>
        <strain evidence="1">TRa3180A</strain>
    </source>
</reference>